<comment type="caution">
    <text evidence="1">The sequence shown here is derived from an EMBL/GenBank/DDBJ whole genome shotgun (WGS) entry which is preliminary data.</text>
</comment>
<keyword evidence="2" id="KW-1185">Reference proteome</keyword>
<organism evidence="1 2">
    <name type="scientific">Sphingomonas xinjiangensis</name>
    <dbReference type="NCBI Taxonomy" id="643568"/>
    <lineage>
        <taxon>Bacteria</taxon>
        <taxon>Pseudomonadati</taxon>
        <taxon>Pseudomonadota</taxon>
        <taxon>Alphaproteobacteria</taxon>
        <taxon>Sphingomonadales</taxon>
        <taxon>Sphingomonadaceae</taxon>
        <taxon>Sphingomonas</taxon>
    </lineage>
</organism>
<name>A0A840YRE4_9SPHN</name>
<dbReference type="EMBL" id="JACIJF010000008">
    <property type="protein sequence ID" value="MBB5711513.1"/>
    <property type="molecule type" value="Genomic_DNA"/>
</dbReference>
<sequence>MSVQRKIERFLRRTQMKDTVFGRLAVGDGRLVRDLRNGREPRAKMVARIEAFLASHEPRP</sequence>
<gene>
    <name evidence="1" type="ORF">FHT02_002759</name>
</gene>
<evidence type="ECO:0000313" key="2">
    <source>
        <dbReference type="Proteomes" id="UP000527143"/>
    </source>
</evidence>
<protein>
    <recommendedName>
        <fullName evidence="3">Transcriptional regulator</fullName>
    </recommendedName>
</protein>
<reference evidence="1 2" key="1">
    <citation type="submission" date="2020-08" db="EMBL/GenBank/DDBJ databases">
        <title>Genomic Encyclopedia of Type Strains, Phase IV (KMG-IV): sequencing the most valuable type-strain genomes for metagenomic binning, comparative biology and taxonomic classification.</title>
        <authorList>
            <person name="Goeker M."/>
        </authorList>
    </citation>
    <scope>NUCLEOTIDE SEQUENCE [LARGE SCALE GENOMIC DNA]</scope>
    <source>
        <strain evidence="1 2">DSM 26736</strain>
    </source>
</reference>
<evidence type="ECO:0000313" key="1">
    <source>
        <dbReference type="EMBL" id="MBB5711513.1"/>
    </source>
</evidence>
<accession>A0A840YRE4</accession>
<dbReference type="RefSeq" id="WP_184088409.1">
    <property type="nucleotide sequence ID" value="NZ_JACIJF010000008.1"/>
</dbReference>
<dbReference type="AlphaFoldDB" id="A0A840YRE4"/>
<proteinExistence type="predicted"/>
<dbReference type="Proteomes" id="UP000527143">
    <property type="component" value="Unassembled WGS sequence"/>
</dbReference>
<evidence type="ECO:0008006" key="3">
    <source>
        <dbReference type="Google" id="ProtNLM"/>
    </source>
</evidence>